<name>A0AAU7DIU9_9BACT</name>
<protein>
    <recommendedName>
        <fullName evidence="2">DUF1488 domain-containing protein</fullName>
    </recommendedName>
</protein>
<gene>
    <name evidence="1" type="ORF">P8935_24035</name>
</gene>
<dbReference type="AlphaFoldDB" id="A0AAU7DIU9"/>
<reference evidence="1" key="1">
    <citation type="submission" date="2023-03" db="EMBL/GenBank/DDBJ databases">
        <title>Edaphobacter sp.</title>
        <authorList>
            <person name="Huber K.J."/>
            <person name="Papendorf J."/>
            <person name="Pilke C."/>
            <person name="Bunk B."/>
            <person name="Sproeer C."/>
            <person name="Pester M."/>
        </authorList>
    </citation>
    <scope>NUCLEOTIDE SEQUENCE</scope>
    <source>
        <strain evidence="1">DSM 110680</strain>
    </source>
</reference>
<accession>A0AAU7DIU9</accession>
<proteinExistence type="predicted"/>
<evidence type="ECO:0008006" key="2">
    <source>
        <dbReference type="Google" id="ProtNLM"/>
    </source>
</evidence>
<evidence type="ECO:0000313" key="1">
    <source>
        <dbReference type="EMBL" id="XBH17624.1"/>
    </source>
</evidence>
<sequence length="68" mass="7876">MNYGILVVECDDMYQIIGAVDSKDEASELAREYERTARIERDCPPEGFVVTRRDDAGRYTVREMLEVE</sequence>
<organism evidence="1">
    <name type="scientific">Telmatobacter sp. DSM 110680</name>
    <dbReference type="NCBI Taxonomy" id="3036704"/>
    <lineage>
        <taxon>Bacteria</taxon>
        <taxon>Pseudomonadati</taxon>
        <taxon>Acidobacteriota</taxon>
        <taxon>Terriglobia</taxon>
        <taxon>Terriglobales</taxon>
        <taxon>Acidobacteriaceae</taxon>
        <taxon>Telmatobacter</taxon>
    </lineage>
</organism>
<dbReference type="RefSeq" id="WP_348262848.1">
    <property type="nucleotide sequence ID" value="NZ_CP121196.1"/>
</dbReference>
<dbReference type="EMBL" id="CP121196">
    <property type="protein sequence ID" value="XBH17624.1"/>
    <property type="molecule type" value="Genomic_DNA"/>
</dbReference>